<dbReference type="Proteomes" id="UP000188276">
    <property type="component" value="Unassembled WGS sequence"/>
</dbReference>
<accession>A0A1R4LQD6</accession>
<sequence length="299" mass="33695">MSLLRSFIHYQSLFSTIISVGIWVIVVWIFGQLVWAPFETMQVQSWKPPSSSESRGTTNHFDSAFVKEKQLFGELQKQSDKPVVQEHVVNAPKTKLNLKLVGVVVSDNNTEDLAIIDYQGVQATYGLKERIEGTRVTLESVLNDRVIIRNSGRNETLMLEDVEYSRLGSTDSQPPAVLNNPSPDDFVNYDTGELSTQSERLAEIKHEIAENPQTLFQYVRLSQMRRDDDILGYRLSPGRSPELFQSVGLENGDIAVALNDVDLRKESAMSDISSVLSDLSNVKITVERNGQTHDIYIQF</sequence>
<dbReference type="GO" id="GO:0015628">
    <property type="term" value="P:protein secretion by the type II secretion system"/>
    <property type="evidence" value="ECO:0007669"/>
    <property type="project" value="InterPro"/>
</dbReference>
<evidence type="ECO:0000256" key="1">
    <source>
        <dbReference type="ARBA" id="ARBA00004533"/>
    </source>
</evidence>
<reference evidence="13" key="1">
    <citation type="submission" date="2017-02" db="EMBL/GenBank/DDBJ databases">
        <authorList>
            <person name="Rodrigo-Torres L."/>
            <person name="Arahal R.D."/>
            <person name="Lucena T."/>
        </authorList>
    </citation>
    <scope>NUCLEOTIDE SEQUENCE [LARGE SCALE GENOMIC DNA]</scope>
    <source>
        <strain evidence="13">CECT 7878</strain>
    </source>
</reference>
<proteinExistence type="inferred from homology"/>
<evidence type="ECO:0000259" key="11">
    <source>
        <dbReference type="Pfam" id="PF11356"/>
    </source>
</evidence>
<keyword evidence="4" id="KW-1003">Cell membrane</keyword>
<dbReference type="SUPFAM" id="SSF50156">
    <property type="entry name" value="PDZ domain-like"/>
    <property type="match status" value="1"/>
</dbReference>
<dbReference type="Gene3D" id="2.30.30.830">
    <property type="match status" value="1"/>
</dbReference>
<evidence type="ECO:0000256" key="7">
    <source>
        <dbReference type="ARBA" id="ARBA00022927"/>
    </source>
</evidence>
<keyword evidence="5" id="KW-0997">Cell inner membrane</keyword>
<evidence type="ECO:0000313" key="12">
    <source>
        <dbReference type="EMBL" id="SJN58557.1"/>
    </source>
</evidence>
<name>A0A1R4LQD6_VIBR1</name>
<feature type="transmembrane region" description="Helical" evidence="10">
    <location>
        <begin position="12"/>
        <end position="35"/>
    </location>
</feature>
<gene>
    <name evidence="12" type="primary">epsC</name>
    <name evidence="12" type="ORF">VR7878_02916</name>
</gene>
<evidence type="ECO:0000313" key="13">
    <source>
        <dbReference type="Proteomes" id="UP000188276"/>
    </source>
</evidence>
<dbReference type="PROSITE" id="PS01141">
    <property type="entry name" value="T2SP_C"/>
    <property type="match status" value="1"/>
</dbReference>
<evidence type="ECO:0000256" key="10">
    <source>
        <dbReference type="SAM" id="Phobius"/>
    </source>
</evidence>
<evidence type="ECO:0000256" key="3">
    <source>
        <dbReference type="ARBA" id="ARBA00022448"/>
    </source>
</evidence>
<dbReference type="OrthoDB" id="1491375at2"/>
<dbReference type="InterPro" id="IPR036034">
    <property type="entry name" value="PDZ_sf"/>
</dbReference>
<comment type="subcellular location">
    <subcellularLocation>
        <location evidence="1">Cell inner membrane</location>
    </subcellularLocation>
</comment>
<keyword evidence="3" id="KW-0813">Transport</keyword>
<dbReference type="AlphaFoldDB" id="A0A1R4LQD6"/>
<keyword evidence="8 10" id="KW-1133">Transmembrane helix</keyword>
<keyword evidence="7" id="KW-0653">Protein transport</keyword>
<dbReference type="STRING" id="1123498.VR7878_02916"/>
<dbReference type="Gene3D" id="2.30.42.10">
    <property type="match status" value="1"/>
</dbReference>
<keyword evidence="6 10" id="KW-0812">Transmembrane</keyword>
<evidence type="ECO:0000256" key="8">
    <source>
        <dbReference type="ARBA" id="ARBA00022989"/>
    </source>
</evidence>
<dbReference type="EMBL" id="FULE01000039">
    <property type="protein sequence ID" value="SJN58557.1"/>
    <property type="molecule type" value="Genomic_DNA"/>
</dbReference>
<dbReference type="InterPro" id="IPR024961">
    <property type="entry name" value="T2SS_GspC_N"/>
</dbReference>
<evidence type="ECO:0000256" key="4">
    <source>
        <dbReference type="ARBA" id="ARBA00022475"/>
    </source>
</evidence>
<comment type="similarity">
    <text evidence="2">Belongs to the GSP C family.</text>
</comment>
<organism evidence="12 13">
    <name type="scientific">Vibrio ruber (strain DSM 16370 / JCM 11486 / BCRC 17186 / CECT 7878 / LMG 23124 / VR1)</name>
    <dbReference type="NCBI Taxonomy" id="1123498"/>
    <lineage>
        <taxon>Bacteria</taxon>
        <taxon>Pseudomonadati</taxon>
        <taxon>Pseudomonadota</taxon>
        <taxon>Gammaproteobacteria</taxon>
        <taxon>Vibrionales</taxon>
        <taxon>Vibrionaceae</taxon>
        <taxon>Vibrio</taxon>
    </lineage>
</organism>
<dbReference type="RefSeq" id="WP_077336837.1">
    <property type="nucleotide sequence ID" value="NZ_FULE01000039.1"/>
</dbReference>
<dbReference type="InterPro" id="IPR001639">
    <property type="entry name" value="T2SS_protein-GspC"/>
</dbReference>
<dbReference type="Pfam" id="PF11356">
    <property type="entry name" value="T2SSC"/>
    <property type="match status" value="1"/>
</dbReference>
<dbReference type="GO" id="GO:0005886">
    <property type="term" value="C:plasma membrane"/>
    <property type="evidence" value="ECO:0007669"/>
    <property type="project" value="UniProtKB-SubCell"/>
</dbReference>
<dbReference type="GO" id="GO:0015627">
    <property type="term" value="C:type II protein secretion system complex"/>
    <property type="evidence" value="ECO:0007669"/>
    <property type="project" value="InterPro"/>
</dbReference>
<keyword evidence="9 10" id="KW-0472">Membrane</keyword>
<keyword evidence="13" id="KW-1185">Reference proteome</keyword>
<feature type="domain" description="Type II secretion system protein GspC N-terminal" evidence="11">
    <location>
        <begin position="24"/>
        <end position="159"/>
    </location>
</feature>
<evidence type="ECO:0000256" key="5">
    <source>
        <dbReference type="ARBA" id="ARBA00022519"/>
    </source>
</evidence>
<evidence type="ECO:0000256" key="2">
    <source>
        <dbReference type="ARBA" id="ARBA00007986"/>
    </source>
</evidence>
<evidence type="ECO:0000256" key="9">
    <source>
        <dbReference type="ARBA" id="ARBA00023136"/>
    </source>
</evidence>
<protein>
    <submittedName>
        <fullName evidence="12">Type II secretion system protein C</fullName>
    </submittedName>
</protein>
<dbReference type="NCBIfam" id="TIGR01713">
    <property type="entry name" value="typeII_sec_gspC"/>
    <property type="match status" value="1"/>
</dbReference>
<evidence type="ECO:0000256" key="6">
    <source>
        <dbReference type="ARBA" id="ARBA00022692"/>
    </source>
</evidence>